<protein>
    <submittedName>
        <fullName evidence="4">Uncharacterized protein</fullName>
    </submittedName>
</protein>
<keyword evidence="2" id="KW-0472">Membrane</keyword>
<keyword evidence="2" id="KW-0812">Transmembrane</keyword>
<keyword evidence="5" id="KW-1185">Reference proteome</keyword>
<reference evidence="4" key="2">
    <citation type="submission" date="2022-10" db="EMBL/GenBank/DDBJ databases">
        <authorList>
            <consortium name="ENA_rothamsted_submissions"/>
            <consortium name="culmorum"/>
            <person name="King R."/>
        </authorList>
    </citation>
    <scope>NUCLEOTIDE SEQUENCE</scope>
</reference>
<evidence type="ECO:0000313" key="5">
    <source>
        <dbReference type="Proteomes" id="UP001153620"/>
    </source>
</evidence>
<feature type="region of interest" description="Disordered" evidence="1">
    <location>
        <begin position="403"/>
        <end position="442"/>
    </location>
</feature>
<feature type="region of interest" description="Disordered" evidence="1">
    <location>
        <begin position="281"/>
        <end position="346"/>
    </location>
</feature>
<feature type="chain" id="PRO_5040220960" evidence="3">
    <location>
        <begin position="28"/>
        <end position="493"/>
    </location>
</feature>
<evidence type="ECO:0000313" key="4">
    <source>
        <dbReference type="EMBL" id="CAG9807679.1"/>
    </source>
</evidence>
<accession>A0A9N9S3U4</accession>
<feature type="compositionally biased region" description="Polar residues" evidence="1">
    <location>
        <begin position="404"/>
        <end position="416"/>
    </location>
</feature>
<evidence type="ECO:0000256" key="3">
    <source>
        <dbReference type="SAM" id="SignalP"/>
    </source>
</evidence>
<evidence type="ECO:0000256" key="2">
    <source>
        <dbReference type="SAM" id="Phobius"/>
    </source>
</evidence>
<feature type="transmembrane region" description="Helical" evidence="2">
    <location>
        <begin position="360"/>
        <end position="380"/>
    </location>
</feature>
<evidence type="ECO:0000256" key="1">
    <source>
        <dbReference type="SAM" id="MobiDB-lite"/>
    </source>
</evidence>
<feature type="region of interest" description="Disordered" evidence="1">
    <location>
        <begin position="460"/>
        <end position="493"/>
    </location>
</feature>
<name>A0A9N9S3U4_9DIPT</name>
<feature type="signal peptide" evidence="3">
    <location>
        <begin position="1"/>
        <end position="27"/>
    </location>
</feature>
<organism evidence="4 5">
    <name type="scientific">Chironomus riparius</name>
    <dbReference type="NCBI Taxonomy" id="315576"/>
    <lineage>
        <taxon>Eukaryota</taxon>
        <taxon>Metazoa</taxon>
        <taxon>Ecdysozoa</taxon>
        <taxon>Arthropoda</taxon>
        <taxon>Hexapoda</taxon>
        <taxon>Insecta</taxon>
        <taxon>Pterygota</taxon>
        <taxon>Neoptera</taxon>
        <taxon>Endopterygota</taxon>
        <taxon>Diptera</taxon>
        <taxon>Nematocera</taxon>
        <taxon>Chironomoidea</taxon>
        <taxon>Chironomidae</taxon>
        <taxon>Chironominae</taxon>
        <taxon>Chironomus</taxon>
    </lineage>
</organism>
<dbReference type="Proteomes" id="UP001153620">
    <property type="component" value="Chromosome 3"/>
</dbReference>
<keyword evidence="2" id="KW-1133">Transmembrane helix</keyword>
<dbReference type="OrthoDB" id="8187887at2759"/>
<sequence>MLDIMPLQRLMLLHWTIITLSTQLVICASLYSNMDSISIPVNEQQPQINPTTFPVRREFLCNSQEQEKFLPDDGSESSIVMDLRPGRTLNSCKRYFIAPEMSGLFIRLVRGDDYFNNNTRRNLTEFCPLSITPLGDERQSPWRFDPCQMETNNVNEEQMKILQGRVKVLWVHGSNEPNYKLIITVVSKGDSCRHKSKHPCLKFGDDPLLCISEDLICDGIRHCPLGGGMLSDEDDSLCKKHKIDDHDIRNNLQKSSIWQHLTLGIFQNIFGPIESTSAISSMNPLPGHPDADVRPTLATHHYPDLKPLDSTNERVNSFNNRPNNNNSNNSNKQQEQSEVRFIKTPRKNAKANNLSRYGSWGYMMLGMLTVSVVLLMCGIWECIRRVQKSDVLEHFNANGEPIETLSQEHGNDNNCPQYDPPPPYSSLFPLAKDFNSTSNSDNSGPPSIYFTASSATFLPSAPSPPGSLELQLPHNGQRQTHQRVDVDTSASPA</sequence>
<proteinExistence type="predicted"/>
<keyword evidence="3" id="KW-0732">Signal</keyword>
<dbReference type="EMBL" id="OU895879">
    <property type="protein sequence ID" value="CAG9807679.1"/>
    <property type="molecule type" value="Genomic_DNA"/>
</dbReference>
<gene>
    <name evidence="4" type="ORF">CHIRRI_LOCUS10525</name>
</gene>
<reference evidence="4" key="1">
    <citation type="submission" date="2022-01" db="EMBL/GenBank/DDBJ databases">
        <authorList>
            <person name="King R."/>
        </authorList>
    </citation>
    <scope>NUCLEOTIDE SEQUENCE</scope>
</reference>
<dbReference type="AlphaFoldDB" id="A0A9N9S3U4"/>
<feature type="compositionally biased region" description="Low complexity" evidence="1">
    <location>
        <begin position="316"/>
        <end position="331"/>
    </location>
</feature>